<dbReference type="SUPFAM" id="SSF46689">
    <property type="entry name" value="Homeodomain-like"/>
    <property type="match status" value="1"/>
</dbReference>
<keyword evidence="4" id="KW-0238">DNA-binding</keyword>
<feature type="domain" description="Myb-like" evidence="8">
    <location>
        <begin position="9"/>
        <end position="61"/>
    </location>
</feature>
<dbReference type="InterPro" id="IPR001005">
    <property type="entry name" value="SANT/Myb"/>
</dbReference>
<dbReference type="KEGG" id="bvg:104894741"/>
<proteinExistence type="evidence at transcript level"/>
<evidence type="ECO:0000256" key="5">
    <source>
        <dbReference type="ARBA" id="ARBA00023163"/>
    </source>
</evidence>
<evidence type="ECO:0000256" key="3">
    <source>
        <dbReference type="ARBA" id="ARBA00023015"/>
    </source>
</evidence>
<sequence>MGRAPCCEKIGLKRGRWTDEEDQKLMKYIEENGEGSWRSMPKNAGLLRCGKSCRLRWINYLRSDLRRGNITPEEEEIIIKLHATMGNRWSMIAAQLPGRTDNEIKNYWNSHLSRKIHTFRRFNGEDNGKIFISLSHTNMPPKRRGGRTSRSAMQRNRNNKTNNNNTNTNTNTTNNNNNNVAKNVIATVGPTIKSNIMGDKNFSIPKNNNNEVMDNQNLMFGHESDLLGIEDIMGLDGLLATTNENSGIDSDVGVGPNESNGPMEMGPTAEDQEHQSSNSNNTANVSTSTGSNGGGASTASSSSNFHHHHHHDHHHHDDHHHQYDGGLDWEIGTIDDVGPDFQLWSEKDQIISWLWENDDHLEQPIFADLSNNLDAEKEQAMLDWLLS</sequence>
<dbReference type="GeneID" id="104894741"/>
<keyword evidence="3" id="KW-0805">Transcription regulation</keyword>
<reference evidence="10" key="1">
    <citation type="journal article" date="2014" name="BMC Plant Biol.">
        <title>Genome-wide identification and characterisation of R2R3-MYB genes in sugar beet (Beta vulgaris).</title>
        <authorList>
            <person name="Stracke R."/>
            <person name="Holtgrawe D."/>
            <person name="Schneider J."/>
            <person name="Pucker B."/>
            <person name="Rosleff Sorensen T."/>
            <person name="Weisshaar B."/>
        </authorList>
    </citation>
    <scope>NUCLEOTIDE SEQUENCE</scope>
</reference>
<feature type="compositionally biased region" description="Low complexity" evidence="7">
    <location>
        <begin position="159"/>
        <end position="178"/>
    </location>
</feature>
<evidence type="ECO:0000256" key="1">
    <source>
        <dbReference type="ARBA" id="ARBA00004123"/>
    </source>
</evidence>
<evidence type="ECO:0000259" key="9">
    <source>
        <dbReference type="PROSITE" id="PS51294"/>
    </source>
</evidence>
<comment type="subcellular location">
    <subcellularLocation>
        <location evidence="1">Nucleus</location>
    </subcellularLocation>
</comment>
<dbReference type="GO" id="GO:0005634">
    <property type="term" value="C:nucleus"/>
    <property type="evidence" value="ECO:0007669"/>
    <property type="project" value="UniProtKB-SubCell"/>
</dbReference>
<dbReference type="AlphaFoldDB" id="A0A096ZXF2"/>
<dbReference type="InterPro" id="IPR017930">
    <property type="entry name" value="Myb_dom"/>
</dbReference>
<dbReference type="PROSITE" id="PS51294">
    <property type="entry name" value="HTH_MYB"/>
    <property type="match status" value="2"/>
</dbReference>
<evidence type="ECO:0000256" key="2">
    <source>
        <dbReference type="ARBA" id="ARBA00022737"/>
    </source>
</evidence>
<dbReference type="PROSITE" id="PS50090">
    <property type="entry name" value="MYB_LIKE"/>
    <property type="match status" value="2"/>
</dbReference>
<feature type="domain" description="HTH myb-type" evidence="9">
    <location>
        <begin position="9"/>
        <end position="61"/>
    </location>
</feature>
<dbReference type="FunFam" id="1.10.10.60:FF:000121">
    <property type="entry name" value="Myb transcription factor"/>
    <property type="match status" value="1"/>
</dbReference>
<feature type="region of interest" description="Disordered" evidence="7">
    <location>
        <begin position="244"/>
        <end position="322"/>
    </location>
</feature>
<gene>
    <name evidence="10" type="primary">MYB12</name>
</gene>
<evidence type="ECO:0000259" key="8">
    <source>
        <dbReference type="PROSITE" id="PS50090"/>
    </source>
</evidence>
<accession>A0A096ZXF2</accession>
<feature type="domain" description="Myb-like" evidence="8">
    <location>
        <begin position="62"/>
        <end position="112"/>
    </location>
</feature>
<dbReference type="Gene3D" id="1.10.10.60">
    <property type="entry name" value="Homeodomain-like"/>
    <property type="match status" value="2"/>
</dbReference>
<dbReference type="GO" id="GO:0045893">
    <property type="term" value="P:positive regulation of DNA-templated transcription"/>
    <property type="evidence" value="ECO:0007669"/>
    <property type="project" value="UniProtKB-ARBA"/>
</dbReference>
<protein>
    <submittedName>
        <fullName evidence="10">R2R3-MYB flavonol regulator</fullName>
    </submittedName>
</protein>
<evidence type="ECO:0000256" key="4">
    <source>
        <dbReference type="ARBA" id="ARBA00023125"/>
    </source>
</evidence>
<feature type="compositionally biased region" description="Low complexity" evidence="7">
    <location>
        <begin position="276"/>
        <end position="290"/>
    </location>
</feature>
<dbReference type="Pfam" id="PF00249">
    <property type="entry name" value="Myb_DNA-binding"/>
    <property type="match status" value="2"/>
</dbReference>
<dbReference type="RefSeq" id="NP_001289993.1">
    <property type="nucleotide sequence ID" value="NM_001303064.1"/>
</dbReference>
<dbReference type="OrthoDB" id="2143914at2759"/>
<dbReference type="PANTHER" id="PTHR47999">
    <property type="entry name" value="TRANSCRIPTION FACTOR MYB8-RELATED-RELATED"/>
    <property type="match status" value="1"/>
</dbReference>
<evidence type="ECO:0000313" key="10">
    <source>
        <dbReference type="EMBL" id="AIS36248.1"/>
    </source>
</evidence>
<dbReference type="GO" id="GO:0046148">
    <property type="term" value="P:pigment biosynthetic process"/>
    <property type="evidence" value="ECO:0007669"/>
    <property type="project" value="UniProtKB-ARBA"/>
</dbReference>
<evidence type="ECO:0000256" key="6">
    <source>
        <dbReference type="ARBA" id="ARBA00023242"/>
    </source>
</evidence>
<dbReference type="CDD" id="cd00167">
    <property type="entry name" value="SANT"/>
    <property type="match status" value="2"/>
</dbReference>
<dbReference type="SMR" id="A0A096ZXF2"/>
<dbReference type="PANTHER" id="PTHR47999:SF6">
    <property type="entry name" value="MYB-RELATED PROTEIN P"/>
    <property type="match status" value="1"/>
</dbReference>
<keyword evidence="6" id="KW-0539">Nucleus</keyword>
<keyword evidence="5" id="KW-0804">Transcription</keyword>
<feature type="region of interest" description="Disordered" evidence="7">
    <location>
        <begin position="136"/>
        <end position="178"/>
    </location>
</feature>
<dbReference type="InterPro" id="IPR009057">
    <property type="entry name" value="Homeodomain-like_sf"/>
</dbReference>
<dbReference type="FunFam" id="1.10.10.60:FF:000231">
    <property type="entry name" value="Myb transcription factor"/>
    <property type="match status" value="1"/>
</dbReference>
<dbReference type="InterPro" id="IPR015495">
    <property type="entry name" value="Myb_TF_plants"/>
</dbReference>
<feature type="domain" description="HTH myb-type" evidence="9">
    <location>
        <begin position="62"/>
        <end position="116"/>
    </location>
</feature>
<dbReference type="SMART" id="SM00717">
    <property type="entry name" value="SANT"/>
    <property type="match status" value="2"/>
</dbReference>
<dbReference type="EMBL" id="KJ707238">
    <property type="protein sequence ID" value="AIS36248.1"/>
    <property type="molecule type" value="mRNA"/>
</dbReference>
<dbReference type="GO" id="GO:0043565">
    <property type="term" value="F:sequence-specific DNA binding"/>
    <property type="evidence" value="ECO:0007669"/>
    <property type="project" value="UniProtKB-ARBA"/>
</dbReference>
<organism evidence="10">
    <name type="scientific">Beta vulgaris subsp. vulgaris</name>
    <name type="common">Beet</name>
    <dbReference type="NCBI Taxonomy" id="3555"/>
    <lineage>
        <taxon>Eukaryota</taxon>
        <taxon>Viridiplantae</taxon>
        <taxon>Streptophyta</taxon>
        <taxon>Embryophyta</taxon>
        <taxon>Tracheophyta</taxon>
        <taxon>Spermatophyta</taxon>
        <taxon>Magnoliopsida</taxon>
        <taxon>eudicotyledons</taxon>
        <taxon>Gunneridae</taxon>
        <taxon>Pentapetalae</taxon>
        <taxon>Caryophyllales</taxon>
        <taxon>Chenopodiaceae</taxon>
        <taxon>Betoideae</taxon>
        <taxon>Beta</taxon>
    </lineage>
</organism>
<name>A0A096ZXF2_BETVV</name>
<evidence type="ECO:0000256" key="7">
    <source>
        <dbReference type="SAM" id="MobiDB-lite"/>
    </source>
</evidence>
<keyword evidence="2" id="KW-0677">Repeat</keyword>
<dbReference type="GO" id="GO:0006950">
    <property type="term" value="P:response to stress"/>
    <property type="evidence" value="ECO:0007669"/>
    <property type="project" value="UniProtKB-ARBA"/>
</dbReference>
<feature type="compositionally biased region" description="Basic residues" evidence="7">
    <location>
        <begin position="305"/>
        <end position="318"/>
    </location>
</feature>